<dbReference type="HAMAP" id="MF_00445">
    <property type="entry name" value="NDH1_NuoN_1"/>
    <property type="match status" value="1"/>
</dbReference>
<dbReference type="HOGENOM" id="CLU_007100_1_2_10"/>
<dbReference type="InterPro" id="IPR010096">
    <property type="entry name" value="NADH-Q_OxRdtase_suN/2"/>
</dbReference>
<feature type="transmembrane region" description="Helical" evidence="5">
    <location>
        <begin position="346"/>
        <end position="369"/>
    </location>
</feature>
<dbReference type="InterPro" id="IPR001750">
    <property type="entry name" value="ND/Mrp_TM"/>
</dbReference>
<dbReference type="NCBIfam" id="TIGR01770">
    <property type="entry name" value="NDH_I_N"/>
    <property type="match status" value="1"/>
</dbReference>
<feature type="transmembrane region" description="Helical" evidence="5">
    <location>
        <begin position="12"/>
        <end position="33"/>
    </location>
</feature>
<organism evidence="8 9">
    <name type="scientific">Melioribacter roseus (strain DSM 23840 / JCM 17771 / VKM B-2668 / P3M-2)</name>
    <dbReference type="NCBI Taxonomy" id="1191523"/>
    <lineage>
        <taxon>Bacteria</taxon>
        <taxon>Pseudomonadati</taxon>
        <taxon>Ignavibacteriota</taxon>
        <taxon>Ignavibacteria</taxon>
        <taxon>Ignavibacteriales</taxon>
        <taxon>Melioribacteraceae</taxon>
        <taxon>Melioribacter</taxon>
    </lineage>
</organism>
<evidence type="ECO:0000256" key="3">
    <source>
        <dbReference type="ARBA" id="ARBA00022989"/>
    </source>
</evidence>
<protein>
    <recommendedName>
        <fullName evidence="5">NADH-quinone oxidoreductase subunit N</fullName>
        <ecNumber evidence="5">7.1.1.-</ecNumber>
    </recommendedName>
    <alternativeName>
        <fullName evidence="5">NADH dehydrogenase I subunit N</fullName>
    </alternativeName>
    <alternativeName>
        <fullName evidence="5">NDH-1 subunit N</fullName>
    </alternativeName>
</protein>
<evidence type="ECO:0000259" key="7">
    <source>
        <dbReference type="Pfam" id="PF00361"/>
    </source>
</evidence>
<evidence type="ECO:0000256" key="1">
    <source>
        <dbReference type="ARBA" id="ARBA00004127"/>
    </source>
</evidence>
<keyword evidence="4 5" id="KW-0472">Membrane</keyword>
<feature type="transmembrane region" description="Helical" evidence="5">
    <location>
        <begin position="139"/>
        <end position="160"/>
    </location>
</feature>
<dbReference type="EC" id="7.1.1.-" evidence="5"/>
<evidence type="ECO:0000256" key="4">
    <source>
        <dbReference type="ARBA" id="ARBA00023136"/>
    </source>
</evidence>
<name>I6ZUB3_MELRP</name>
<dbReference type="Proteomes" id="UP000009011">
    <property type="component" value="Chromosome"/>
</dbReference>
<dbReference type="OrthoDB" id="9811718at2"/>
<comment type="subunit">
    <text evidence="5">NDH-1 is composed of 14 different subunits. Subunits NuoA, H, J, K, L, M, N constitute the membrane sector of the complex.</text>
</comment>
<keyword evidence="5" id="KW-0520">NAD</keyword>
<dbReference type="PANTHER" id="PTHR22773">
    <property type="entry name" value="NADH DEHYDROGENASE"/>
    <property type="match status" value="1"/>
</dbReference>
<feature type="transmembrane region" description="Helical" evidence="5">
    <location>
        <begin position="211"/>
        <end position="229"/>
    </location>
</feature>
<dbReference type="PATRIC" id="fig|1191523.3.peg.2499"/>
<keyword evidence="5" id="KW-0830">Ubiquinone</keyword>
<sequence length="503" mass="55293">MEMTNLYQSLNLILPELVLSVVFVILIAADLIYHNNKAPVKFIALAGIIVSFFILLFNFDSSGFAFIFNGTIRNYGLVAVDSFGHFFKLLVLLSSLFIVLFSFSSVELKEAEKRIGEYYALIYGMIIGMFFMISASDLILIYLSMELLSLSSYVLAGFLKLRERNSEASLKYLIYGAVSSGLMLFGISILYGMTGSTNLYVINSLIQGPNINLLTLSFAVILIFAGIGYKISSAPFHFWTPDVYEGAPVTITAFLSVASKAAGFALLIRFIKTTFVSYTDASGAWNLINVFDWQSVLIVISILTMTLGNFSALWQDNLKRMLAYSSIAHAGYMLLGVLVFSNQGLLAVLIYFAFYLIMNLGAFLVVMLIANKIGTEDINSYNGLGYTSPLLSVSLAIFLVSLTGIPPTAGFIGKLYLFIALVDAKMIAVAVIALLNTVVSLYYYVRVLKHMYLVKPEPDTPAIKPNLIETVIVLALAVPVILFGIYFQPVVDFAKSCLVILGI</sequence>
<feature type="domain" description="NADH:quinone oxidoreductase/Mrp antiporter transmembrane" evidence="7">
    <location>
        <begin position="135"/>
        <end position="439"/>
    </location>
</feature>
<dbReference type="eggNOG" id="COG1007">
    <property type="taxonomic scope" value="Bacteria"/>
</dbReference>
<dbReference type="Pfam" id="PF00361">
    <property type="entry name" value="Proton_antipo_M"/>
    <property type="match status" value="1"/>
</dbReference>
<gene>
    <name evidence="5" type="primary">nuoN</name>
    <name evidence="8" type="ordered locus">MROS_2369</name>
</gene>
<dbReference type="GO" id="GO:0012505">
    <property type="term" value="C:endomembrane system"/>
    <property type="evidence" value="ECO:0007669"/>
    <property type="project" value="UniProtKB-SubCell"/>
</dbReference>
<dbReference type="GO" id="GO:0042773">
    <property type="term" value="P:ATP synthesis coupled electron transport"/>
    <property type="evidence" value="ECO:0007669"/>
    <property type="project" value="InterPro"/>
</dbReference>
<keyword evidence="5" id="KW-0874">Quinone</keyword>
<evidence type="ECO:0000256" key="2">
    <source>
        <dbReference type="ARBA" id="ARBA00022692"/>
    </source>
</evidence>
<dbReference type="GO" id="GO:0050136">
    <property type="term" value="F:NADH dehydrogenase (quinone) (non-electrogenic) activity"/>
    <property type="evidence" value="ECO:0007669"/>
    <property type="project" value="UniProtKB-UniRule"/>
</dbReference>
<evidence type="ECO:0000313" key="8">
    <source>
        <dbReference type="EMBL" id="AFN75599.1"/>
    </source>
</evidence>
<evidence type="ECO:0000256" key="5">
    <source>
        <dbReference type="HAMAP-Rule" id="MF_00445"/>
    </source>
</evidence>
<feature type="transmembrane region" description="Helical" evidence="5">
    <location>
        <begin position="172"/>
        <end position="191"/>
    </location>
</feature>
<dbReference type="GO" id="GO:0048038">
    <property type="term" value="F:quinone binding"/>
    <property type="evidence" value="ECO:0007669"/>
    <property type="project" value="UniProtKB-KW"/>
</dbReference>
<feature type="transmembrane region" description="Helical" evidence="5">
    <location>
        <begin position="321"/>
        <end position="340"/>
    </location>
</feature>
<comment type="catalytic activity">
    <reaction evidence="5">
        <text>a quinone + NADH + 5 H(+)(in) = a quinol + NAD(+) + 4 H(+)(out)</text>
        <dbReference type="Rhea" id="RHEA:57888"/>
        <dbReference type="ChEBI" id="CHEBI:15378"/>
        <dbReference type="ChEBI" id="CHEBI:24646"/>
        <dbReference type="ChEBI" id="CHEBI:57540"/>
        <dbReference type="ChEBI" id="CHEBI:57945"/>
        <dbReference type="ChEBI" id="CHEBI:132124"/>
    </reaction>
</comment>
<accession>I6ZUB3</accession>
<dbReference type="GO" id="GO:0005886">
    <property type="term" value="C:plasma membrane"/>
    <property type="evidence" value="ECO:0007669"/>
    <property type="project" value="UniProtKB-UniRule"/>
</dbReference>
<comment type="function">
    <text evidence="5">NDH-1 shuttles electrons from NADH, via FMN and iron-sulfur (Fe-S) centers, to quinones in the respiratory chain. The immediate electron acceptor for the enzyme in this species is believed to be ubiquinone. Couples the redox reaction to proton translocation (for every two electrons transferred, four hydrogen ions are translocated across the cytoplasmic membrane), and thus conserves the redox energy in a proton gradient.</text>
</comment>
<reference evidence="8 9" key="1">
    <citation type="journal article" date="2013" name="PLoS ONE">
        <title>Genomic analysis of Melioribacter roseus, facultatively anaerobic organotrophic bacterium representing a novel deep lineage within Bacteriodetes/Chlorobi group.</title>
        <authorList>
            <person name="Kadnikov V.V."/>
            <person name="Mardanov A.V."/>
            <person name="Podosokorskaya O.A."/>
            <person name="Gavrilov S.N."/>
            <person name="Kublanov I.V."/>
            <person name="Beletsky A.V."/>
            <person name="Bonch-Osmolovskaya E.A."/>
            <person name="Ravin N.V."/>
        </authorList>
    </citation>
    <scope>NUCLEOTIDE SEQUENCE [LARGE SCALE GENOMIC DNA]</scope>
    <source>
        <strain evidence="9">JCM 17771 / P3M-2</strain>
    </source>
</reference>
<dbReference type="RefSeq" id="WP_014857029.1">
    <property type="nucleotide sequence ID" value="NC_018178.1"/>
</dbReference>
<feature type="transmembrane region" description="Helical" evidence="5">
    <location>
        <begin position="415"/>
        <end position="445"/>
    </location>
</feature>
<dbReference type="AlphaFoldDB" id="I6ZUB3"/>
<dbReference type="STRING" id="1191523.MROS_2369"/>
<dbReference type="EMBL" id="CP003557">
    <property type="protein sequence ID" value="AFN75599.1"/>
    <property type="molecule type" value="Genomic_DNA"/>
</dbReference>
<feature type="transmembrane region" description="Helical" evidence="5">
    <location>
        <begin position="466"/>
        <end position="487"/>
    </location>
</feature>
<dbReference type="GO" id="GO:0008137">
    <property type="term" value="F:NADH dehydrogenase (ubiquinone) activity"/>
    <property type="evidence" value="ECO:0007669"/>
    <property type="project" value="InterPro"/>
</dbReference>
<feature type="transmembrane region" description="Helical" evidence="5">
    <location>
        <begin position="291"/>
        <end position="314"/>
    </location>
</feature>
<dbReference type="KEGG" id="mro:MROS_2369"/>
<keyword evidence="5" id="KW-0813">Transport</keyword>
<feature type="transmembrane region" description="Helical" evidence="5">
    <location>
        <begin position="249"/>
        <end position="271"/>
    </location>
</feature>
<feature type="transmembrane region" description="Helical" evidence="5">
    <location>
        <begin position="40"/>
        <end position="59"/>
    </location>
</feature>
<keyword evidence="5" id="KW-1278">Translocase</keyword>
<comment type="subcellular location">
    <subcellularLocation>
        <location evidence="1">Endomembrane system</location>
        <topology evidence="1">Multi-pass membrane protein</topology>
    </subcellularLocation>
    <subcellularLocation>
        <location evidence="6">Membrane</location>
        <topology evidence="6">Multi-pass membrane protein</topology>
    </subcellularLocation>
</comment>
<feature type="transmembrane region" description="Helical" evidence="5">
    <location>
        <begin position="83"/>
        <end position="103"/>
    </location>
</feature>
<keyword evidence="9" id="KW-1185">Reference proteome</keyword>
<feature type="transmembrane region" description="Helical" evidence="5">
    <location>
        <begin position="390"/>
        <end position="409"/>
    </location>
</feature>
<feature type="transmembrane region" description="Helical" evidence="5">
    <location>
        <begin position="115"/>
        <end position="133"/>
    </location>
</feature>
<keyword evidence="2 5" id="KW-0812">Transmembrane</keyword>
<comment type="similarity">
    <text evidence="5">Belongs to the complex I subunit 2 family.</text>
</comment>
<keyword evidence="3 5" id="KW-1133">Transmembrane helix</keyword>
<proteinExistence type="inferred from homology"/>
<evidence type="ECO:0000256" key="6">
    <source>
        <dbReference type="RuleBase" id="RU000320"/>
    </source>
</evidence>
<evidence type="ECO:0000313" key="9">
    <source>
        <dbReference type="Proteomes" id="UP000009011"/>
    </source>
</evidence>